<evidence type="ECO:0000256" key="13">
    <source>
        <dbReference type="PROSITE-ProRule" id="PRU00322"/>
    </source>
</evidence>
<protein>
    <recommendedName>
        <fullName evidence="16">RanBP2-type domain-containing protein</fullName>
    </recommendedName>
</protein>
<dbReference type="InterPro" id="IPR039765">
    <property type="entry name" value="Yip5/YIPF1/YIPF2"/>
</dbReference>
<dbReference type="GO" id="GO:0008270">
    <property type="term" value="F:zinc ion binding"/>
    <property type="evidence" value="ECO:0007669"/>
    <property type="project" value="UniProtKB-KW"/>
</dbReference>
<dbReference type="FunFam" id="4.10.1060.10:FF:000004">
    <property type="entry name" value="Zinc finger Ran-binding domain-containing protein 2"/>
    <property type="match status" value="1"/>
</dbReference>
<dbReference type="GO" id="GO:0003723">
    <property type="term" value="F:RNA binding"/>
    <property type="evidence" value="ECO:0007669"/>
    <property type="project" value="UniProtKB-KW"/>
</dbReference>
<keyword evidence="7 13" id="KW-0863">Zinc-finger</keyword>
<comment type="similarity">
    <text evidence="3">Belongs to the YIP1 family.</text>
</comment>
<keyword evidence="6" id="KW-0677">Repeat</keyword>
<feature type="domain" description="RanBP2-type" evidence="16">
    <location>
        <begin position="70"/>
        <end position="99"/>
    </location>
</feature>
<feature type="region of interest" description="Disordered" evidence="14">
    <location>
        <begin position="135"/>
        <end position="184"/>
    </location>
</feature>
<keyword evidence="10 15" id="KW-1133">Transmembrane helix</keyword>
<evidence type="ECO:0000256" key="11">
    <source>
        <dbReference type="ARBA" id="ARBA00023136"/>
    </source>
</evidence>
<organism evidence="17 18">
    <name type="scientific">Caenorhabditis bovis</name>
    <dbReference type="NCBI Taxonomy" id="2654633"/>
    <lineage>
        <taxon>Eukaryota</taxon>
        <taxon>Metazoa</taxon>
        <taxon>Ecdysozoa</taxon>
        <taxon>Nematoda</taxon>
        <taxon>Chromadorea</taxon>
        <taxon>Rhabditida</taxon>
        <taxon>Rhabditina</taxon>
        <taxon>Rhabditomorpha</taxon>
        <taxon>Rhabditoidea</taxon>
        <taxon>Rhabditidae</taxon>
        <taxon>Peloderinae</taxon>
        <taxon>Caenorhabditis</taxon>
    </lineage>
</organism>
<keyword evidence="18" id="KW-1185">Reference proteome</keyword>
<dbReference type="Gene3D" id="4.10.1060.10">
    <property type="entry name" value="Zinc finger, RanBP2-type"/>
    <property type="match status" value="2"/>
</dbReference>
<keyword evidence="5" id="KW-0479">Metal-binding</keyword>
<evidence type="ECO:0000256" key="5">
    <source>
        <dbReference type="ARBA" id="ARBA00022723"/>
    </source>
</evidence>
<evidence type="ECO:0000256" key="4">
    <source>
        <dbReference type="ARBA" id="ARBA00022692"/>
    </source>
</evidence>
<dbReference type="GO" id="GO:0016192">
    <property type="term" value="P:vesicle-mediated transport"/>
    <property type="evidence" value="ECO:0007669"/>
    <property type="project" value="InterPro"/>
</dbReference>
<evidence type="ECO:0000256" key="14">
    <source>
        <dbReference type="SAM" id="MobiDB-lite"/>
    </source>
</evidence>
<proteinExistence type="inferred from homology"/>
<evidence type="ECO:0000256" key="2">
    <source>
        <dbReference type="ARBA" id="ARBA00004141"/>
    </source>
</evidence>
<evidence type="ECO:0000256" key="10">
    <source>
        <dbReference type="ARBA" id="ARBA00022989"/>
    </source>
</evidence>
<dbReference type="InterPro" id="IPR036443">
    <property type="entry name" value="Znf_RanBP2_sf"/>
</dbReference>
<evidence type="ECO:0000256" key="12">
    <source>
        <dbReference type="ARBA" id="ARBA00023242"/>
    </source>
</evidence>
<evidence type="ECO:0000313" key="17">
    <source>
        <dbReference type="EMBL" id="CAB3405576.1"/>
    </source>
</evidence>
<keyword evidence="8" id="KW-0862">Zinc</keyword>
<dbReference type="PROSITE" id="PS01358">
    <property type="entry name" value="ZF_RANBP2_1"/>
    <property type="match status" value="2"/>
</dbReference>
<evidence type="ECO:0000256" key="6">
    <source>
        <dbReference type="ARBA" id="ARBA00022737"/>
    </source>
</evidence>
<evidence type="ECO:0000256" key="1">
    <source>
        <dbReference type="ARBA" id="ARBA00004123"/>
    </source>
</evidence>
<feature type="domain" description="RanBP2-type" evidence="16">
    <location>
        <begin position="17"/>
        <end position="48"/>
    </location>
</feature>
<dbReference type="GO" id="GO:0031267">
    <property type="term" value="F:small GTPase binding"/>
    <property type="evidence" value="ECO:0007669"/>
    <property type="project" value="InterPro"/>
</dbReference>
<feature type="region of interest" description="Disordered" evidence="14">
    <location>
        <begin position="261"/>
        <end position="314"/>
    </location>
</feature>
<keyword evidence="12" id="KW-0539">Nucleus</keyword>
<dbReference type="InterPro" id="IPR001876">
    <property type="entry name" value="Znf_RanBP2"/>
</dbReference>
<feature type="transmembrane region" description="Helical" evidence="15">
    <location>
        <begin position="467"/>
        <end position="486"/>
    </location>
</feature>
<keyword evidence="11 15" id="KW-0472">Membrane</keyword>
<feature type="transmembrane region" description="Helical" evidence="15">
    <location>
        <begin position="437"/>
        <end position="460"/>
    </location>
</feature>
<evidence type="ECO:0000256" key="9">
    <source>
        <dbReference type="ARBA" id="ARBA00022884"/>
    </source>
</evidence>
<evidence type="ECO:0000313" key="18">
    <source>
        <dbReference type="Proteomes" id="UP000494206"/>
    </source>
</evidence>
<dbReference type="EMBL" id="CADEPM010000004">
    <property type="protein sequence ID" value="CAB3405576.1"/>
    <property type="molecule type" value="Genomic_DNA"/>
</dbReference>
<evidence type="ECO:0000256" key="15">
    <source>
        <dbReference type="SAM" id="Phobius"/>
    </source>
</evidence>
<feature type="transmembrane region" description="Helical" evidence="15">
    <location>
        <begin position="364"/>
        <end position="384"/>
    </location>
</feature>
<dbReference type="Pfam" id="PF04893">
    <property type="entry name" value="Yip1"/>
    <property type="match status" value="1"/>
</dbReference>
<evidence type="ECO:0000259" key="16">
    <source>
        <dbReference type="PROSITE" id="PS50199"/>
    </source>
</evidence>
<dbReference type="SMART" id="SM00547">
    <property type="entry name" value="ZnF_RBZ"/>
    <property type="match status" value="2"/>
</dbReference>
<dbReference type="PANTHER" id="PTHR12822">
    <property type="entry name" value="PROTEIN YIPF"/>
    <property type="match status" value="1"/>
</dbReference>
<dbReference type="PANTHER" id="PTHR12822:SF2">
    <property type="entry name" value="PROTEIN YIPF"/>
    <property type="match status" value="1"/>
</dbReference>
<reference evidence="17 18" key="1">
    <citation type="submission" date="2020-04" db="EMBL/GenBank/DDBJ databases">
        <authorList>
            <person name="Laetsch R D."/>
            <person name="Stevens L."/>
            <person name="Kumar S."/>
            <person name="Blaxter L. M."/>
        </authorList>
    </citation>
    <scope>NUCLEOTIDE SEQUENCE [LARGE SCALE GENOMIC DNA]</scope>
</reference>
<name>A0A8S1EP09_9PELO</name>
<sequence length="628" mass="69976">MSSKLEEERESKRRALREGEWACPDAKCAQINDESRKYCDDCGKPKPKATAKVGKEIGKEMAEKSKGLFAAEDWVCSKCGNVNWARRKTCNVCNAPKLGDLEKRTGYGGGYMDRQDVEYVKRDYNEEFDEFGRKRKKKDVKVDNDREEGEESGSENQEMENNKKEEEDDDDGDEEDLGKYNFDFDSDPELVEKLATKATALVPALVANAHARKVRTKKTMIDEKCTNHRGSETENEMIENALAQKVVKEVVENTVGTENGAEVEIGGSGKGRDFESINSTNAQSGGFTGSIDDQSNLVGGSSAPQRTVFDDSTTSSRKSNLFSIEYYQQFFDVETDQVLKRLLNSVIPTHRNYIQDFLQPIPDLWGPFWVSVTLVFAIGIFGNLAQFIENEGSKGSYGSDFRMVTSASTLIFLYVVVVPFLIYGLLWNRKSEIMHPYVDLVCLYGYSLSIFIPVTFLWIIDLNWFRWALILVSVGLSGTVLIRAIWPAVQNDSNKLVSFGTIATIFILHFLLAFTFKEFYFDAMHPKVPKPDQIIIENPTTSGNFSAPVAPPQVNTATGNLTQHLTEKRDSREDVTSTTAKIIEAITNATITPTSSLSSSIVMTNSTSSVIVTTATTSVATPTTVKTK</sequence>
<feature type="transmembrane region" description="Helical" evidence="15">
    <location>
        <begin position="498"/>
        <end position="516"/>
    </location>
</feature>
<comment type="caution">
    <text evidence="17">The sequence shown here is derived from an EMBL/GenBank/DDBJ whole genome shotgun (WGS) entry which is preliminary data.</text>
</comment>
<dbReference type="Pfam" id="PF00641">
    <property type="entry name" value="Zn_ribbon_RanBP"/>
    <property type="match status" value="1"/>
</dbReference>
<dbReference type="OrthoDB" id="10256463at2759"/>
<keyword evidence="9" id="KW-0694">RNA-binding</keyword>
<dbReference type="GO" id="GO:0005634">
    <property type="term" value="C:nucleus"/>
    <property type="evidence" value="ECO:0007669"/>
    <property type="project" value="UniProtKB-SubCell"/>
</dbReference>
<dbReference type="GO" id="GO:0016020">
    <property type="term" value="C:membrane"/>
    <property type="evidence" value="ECO:0007669"/>
    <property type="project" value="UniProtKB-SubCell"/>
</dbReference>
<feature type="compositionally biased region" description="Polar residues" evidence="14">
    <location>
        <begin position="276"/>
        <end position="314"/>
    </location>
</feature>
<dbReference type="Proteomes" id="UP000494206">
    <property type="component" value="Unassembled WGS sequence"/>
</dbReference>
<evidence type="ECO:0000256" key="8">
    <source>
        <dbReference type="ARBA" id="ARBA00022833"/>
    </source>
</evidence>
<accession>A0A8S1EP09</accession>
<dbReference type="GO" id="GO:0005794">
    <property type="term" value="C:Golgi apparatus"/>
    <property type="evidence" value="ECO:0007669"/>
    <property type="project" value="InterPro"/>
</dbReference>
<dbReference type="SUPFAM" id="SSF90209">
    <property type="entry name" value="Ran binding protein zinc finger-like"/>
    <property type="match status" value="2"/>
</dbReference>
<dbReference type="PROSITE" id="PS50199">
    <property type="entry name" value="ZF_RANBP2_2"/>
    <property type="match status" value="2"/>
</dbReference>
<feature type="compositionally biased region" description="Acidic residues" evidence="14">
    <location>
        <begin position="166"/>
        <end position="176"/>
    </location>
</feature>
<evidence type="ECO:0000256" key="3">
    <source>
        <dbReference type="ARBA" id="ARBA00010596"/>
    </source>
</evidence>
<feature type="transmembrane region" description="Helical" evidence="15">
    <location>
        <begin position="404"/>
        <end position="425"/>
    </location>
</feature>
<keyword evidence="4 15" id="KW-0812">Transmembrane</keyword>
<comment type="subcellular location">
    <subcellularLocation>
        <location evidence="2">Membrane</location>
        <topology evidence="2">Multi-pass membrane protein</topology>
    </subcellularLocation>
    <subcellularLocation>
        <location evidence="1">Nucleus</location>
    </subcellularLocation>
</comment>
<dbReference type="InterPro" id="IPR006977">
    <property type="entry name" value="Yip1_dom"/>
</dbReference>
<gene>
    <name evidence="17" type="ORF">CBOVIS_LOCUS7758</name>
</gene>
<dbReference type="AlphaFoldDB" id="A0A8S1EP09"/>
<evidence type="ECO:0000256" key="7">
    <source>
        <dbReference type="ARBA" id="ARBA00022771"/>
    </source>
</evidence>